<keyword evidence="3" id="KW-1185">Reference proteome</keyword>
<comment type="caution">
    <text evidence="2">The sequence shown here is derived from an EMBL/GenBank/DDBJ whole genome shotgun (WGS) entry which is preliminary data.</text>
</comment>
<reference evidence="2 3" key="1">
    <citation type="submission" date="2024-10" db="EMBL/GenBank/DDBJ databases">
        <title>The Natural Products Discovery Center: Release of the First 8490 Sequenced Strains for Exploring Actinobacteria Biosynthetic Diversity.</title>
        <authorList>
            <person name="Kalkreuter E."/>
            <person name="Kautsar S.A."/>
            <person name="Yang D."/>
            <person name="Bader C.D."/>
            <person name="Teijaro C.N."/>
            <person name="Fluegel L."/>
            <person name="Davis C.M."/>
            <person name="Simpson J.R."/>
            <person name="Lauterbach L."/>
            <person name="Steele A.D."/>
            <person name="Gui C."/>
            <person name="Meng S."/>
            <person name="Li G."/>
            <person name="Viehrig K."/>
            <person name="Ye F."/>
            <person name="Su P."/>
            <person name="Kiefer A.F."/>
            <person name="Nichols A."/>
            <person name="Cepeda A.J."/>
            <person name="Yan W."/>
            <person name="Fan B."/>
            <person name="Jiang Y."/>
            <person name="Adhikari A."/>
            <person name="Zheng C.-J."/>
            <person name="Schuster L."/>
            <person name="Cowan T.M."/>
            <person name="Smanski M.J."/>
            <person name="Chevrette M.G."/>
            <person name="De Carvalho L.P.S."/>
            <person name="Shen B."/>
        </authorList>
    </citation>
    <scope>NUCLEOTIDE SEQUENCE [LARGE SCALE GENOMIC DNA]</scope>
    <source>
        <strain evidence="2 3">NPDC019481</strain>
    </source>
</reference>
<proteinExistence type="predicted"/>
<dbReference type="EMBL" id="JBIRYI010000004">
    <property type="protein sequence ID" value="MFI2486838.1"/>
    <property type="molecule type" value="Genomic_DNA"/>
</dbReference>
<accession>A0ABW7XH46</accession>
<name>A0ABW7XH46_9MICO</name>
<evidence type="ECO:0000256" key="1">
    <source>
        <dbReference type="SAM" id="MobiDB-lite"/>
    </source>
</evidence>
<feature type="region of interest" description="Disordered" evidence="1">
    <location>
        <begin position="342"/>
        <end position="389"/>
    </location>
</feature>
<protein>
    <recommendedName>
        <fullName evidence="4">Restriction endonuclease</fullName>
    </recommendedName>
</protein>
<gene>
    <name evidence="2" type="ORF">ACH47X_08010</name>
</gene>
<evidence type="ECO:0008006" key="4">
    <source>
        <dbReference type="Google" id="ProtNLM"/>
    </source>
</evidence>
<dbReference type="Proteomes" id="UP001611580">
    <property type="component" value="Unassembled WGS sequence"/>
</dbReference>
<evidence type="ECO:0000313" key="2">
    <source>
        <dbReference type="EMBL" id="MFI2486838.1"/>
    </source>
</evidence>
<dbReference type="RefSeq" id="WP_397403083.1">
    <property type="nucleotide sequence ID" value="NZ_JBIRYI010000004.1"/>
</dbReference>
<organism evidence="2 3">
    <name type="scientific">Promicromonospora kroppenstedtii</name>
    <dbReference type="NCBI Taxonomy" id="440482"/>
    <lineage>
        <taxon>Bacteria</taxon>
        <taxon>Bacillati</taxon>
        <taxon>Actinomycetota</taxon>
        <taxon>Actinomycetes</taxon>
        <taxon>Micrococcales</taxon>
        <taxon>Promicromonosporaceae</taxon>
        <taxon>Promicromonospora</taxon>
    </lineage>
</organism>
<evidence type="ECO:0000313" key="3">
    <source>
        <dbReference type="Proteomes" id="UP001611580"/>
    </source>
</evidence>
<sequence length="497" mass="54711">MTKAAQLAGYLLEEFIAHLLTANGYRLLAREDDPEVLEWQGSGLTVKGRGAVHQADALGALDITIPFSLPVRLFAEAKNTTSKIGLDVIRNAHGVVHDVNEYVRMTEGVSRAEHLRRVQYRYSLFSTGGFTTDAQNFALAHQISLIDLSGPSWRELGETLRTAAQEILLDDSEVSLGAARMAVRHVLAVRSAESARDLRQVAAPSTPLLVWWAEDTVTRALPHDNVQELFVGFVDAPFVLALRATDTEAFRTYAEAATGPIPVGIGYGHTGPTGGEWLIWPSDEPEAFTLTFPLPGILERLLLTANSDDVARMASDAKQALMQSITMYVDGRPVRLKYERQRRAIPDPIPEDSTSTDALRRTLPVPDGVGTERSRPRPRRRPRPTGWTRNTATDLIDRLQQGQYLVQRGVIRRAVANGGQISRDELYEVAGFDPERSVRGLARSTNRITEALINEGRLAVGTPRALRPIYGTSGRAEAYEVPNDLVQALNLWAAGRS</sequence>